<dbReference type="RefSeq" id="XP_027205434.1">
    <property type="nucleotide sequence ID" value="XM_027349633.1"/>
</dbReference>
<dbReference type="InterPro" id="IPR005485">
    <property type="entry name" value="Rbsml_uL18_euk_arch"/>
</dbReference>
<dbReference type="GO" id="GO:0006412">
    <property type="term" value="P:translation"/>
    <property type="evidence" value="ECO:0007669"/>
    <property type="project" value="InterPro"/>
</dbReference>
<evidence type="ECO:0000256" key="3">
    <source>
        <dbReference type="ARBA" id="ARBA00023274"/>
    </source>
</evidence>
<dbReference type="OMA" id="MAHGPRY"/>
<evidence type="ECO:0000313" key="5">
    <source>
        <dbReference type="RefSeq" id="XP_027205434.1"/>
    </source>
</evidence>
<dbReference type="AlphaFoldDB" id="A0A6P6YKK4"/>
<dbReference type="SUPFAM" id="SSF53137">
    <property type="entry name" value="Translational machinery components"/>
    <property type="match status" value="1"/>
</dbReference>
<evidence type="ECO:0000256" key="2">
    <source>
        <dbReference type="ARBA" id="ARBA00022980"/>
    </source>
</evidence>
<dbReference type="GO" id="GO:0022625">
    <property type="term" value="C:cytosolic large ribosomal subunit"/>
    <property type="evidence" value="ECO:0007669"/>
    <property type="project" value="TreeGrafter"/>
</dbReference>
<dbReference type="GO" id="GO:0008097">
    <property type="term" value="F:5S rRNA binding"/>
    <property type="evidence" value="ECO:0007669"/>
    <property type="project" value="InterPro"/>
</dbReference>
<protein>
    <submittedName>
        <fullName evidence="5">60S ribosomal protein L5-like</fullName>
    </submittedName>
</protein>
<dbReference type="PANTHER" id="PTHR23410">
    <property type="entry name" value="RIBOSOMAL PROTEIN L5-RELATED"/>
    <property type="match status" value="1"/>
</dbReference>
<keyword evidence="2" id="KW-0689">Ribosomal protein</keyword>
<name>A0A6P6YKK4_DERPT</name>
<evidence type="ECO:0000313" key="4">
    <source>
        <dbReference type="Proteomes" id="UP000515146"/>
    </source>
</evidence>
<dbReference type="GO" id="GO:0000027">
    <property type="term" value="P:ribosomal large subunit assembly"/>
    <property type="evidence" value="ECO:0007669"/>
    <property type="project" value="TreeGrafter"/>
</dbReference>
<gene>
    <name evidence="5" type="primary">LOC113799042</name>
</gene>
<dbReference type="InParanoid" id="A0A6P6YKK4"/>
<dbReference type="Proteomes" id="UP000515146">
    <property type="component" value="Unplaced"/>
</dbReference>
<dbReference type="PANTHER" id="PTHR23410:SF12">
    <property type="entry name" value="LARGE RIBOSOMAL SUBUNIT PROTEIN UL18"/>
    <property type="match status" value="1"/>
</dbReference>
<dbReference type="HAMAP" id="MF_01337_A">
    <property type="entry name" value="Ribosomal_uL18_A"/>
    <property type="match status" value="1"/>
</dbReference>
<keyword evidence="3" id="KW-0687">Ribonucleoprotein</keyword>
<reference evidence="5" key="1">
    <citation type="submission" date="2025-08" db="UniProtKB">
        <authorList>
            <consortium name="RefSeq"/>
        </authorList>
    </citation>
    <scope>IDENTIFICATION</scope>
    <source>
        <strain evidence="5">Airmid</strain>
    </source>
</reference>
<dbReference type="Pfam" id="PF17144">
    <property type="entry name" value="Ribosomal_L5e"/>
    <property type="match status" value="2"/>
</dbReference>
<dbReference type="CDD" id="cd00432">
    <property type="entry name" value="Ribosomal_L18_L5e"/>
    <property type="match status" value="1"/>
</dbReference>
<comment type="similarity">
    <text evidence="1">Belongs to the universal ribosomal protein uL18 family.</text>
</comment>
<dbReference type="GO" id="GO:0003735">
    <property type="term" value="F:structural constituent of ribosome"/>
    <property type="evidence" value="ECO:0007669"/>
    <property type="project" value="InterPro"/>
</dbReference>
<dbReference type="OrthoDB" id="1618453at2759"/>
<organism evidence="4 5">
    <name type="scientific">Dermatophagoides pteronyssinus</name>
    <name type="common">European house dust mite</name>
    <dbReference type="NCBI Taxonomy" id="6956"/>
    <lineage>
        <taxon>Eukaryota</taxon>
        <taxon>Metazoa</taxon>
        <taxon>Ecdysozoa</taxon>
        <taxon>Arthropoda</taxon>
        <taxon>Chelicerata</taxon>
        <taxon>Arachnida</taxon>
        <taxon>Acari</taxon>
        <taxon>Acariformes</taxon>
        <taxon>Sarcoptiformes</taxon>
        <taxon>Astigmata</taxon>
        <taxon>Psoroptidia</taxon>
        <taxon>Analgoidea</taxon>
        <taxon>Pyroglyphidae</taxon>
        <taxon>Dermatophagoidinae</taxon>
        <taxon>Dermatophagoides</taxon>
    </lineage>
</organism>
<dbReference type="FunCoup" id="A0A6P6YKK4">
    <property type="interactions" value="1395"/>
</dbReference>
<evidence type="ECO:0000256" key="1">
    <source>
        <dbReference type="ARBA" id="ARBA00007116"/>
    </source>
</evidence>
<keyword evidence="4" id="KW-1185">Reference proteome</keyword>
<dbReference type="InterPro" id="IPR057268">
    <property type="entry name" value="Ribosomal_L18"/>
</dbReference>
<dbReference type="KEGG" id="dpte:113799042"/>
<dbReference type="Gene3D" id="3.30.420.100">
    <property type="match status" value="2"/>
</dbReference>
<proteinExistence type="inferred from homology"/>
<dbReference type="PRINTS" id="PR00058">
    <property type="entry name" value="RIBOSOMALL5"/>
</dbReference>
<sequence length="253" mass="28822">MVLVTVRKTPAYFSRYQVKKRRRREGKTDYQQRTRLVKQDLDKYQAKKYRFVVRFTNNRVLCQVAYSTIMGDVMMCSADSTELVGFGMPGKVRADGELYSVDDEDLERRPFTAVLDVGLVRTTTGARVFGALKGALDGGLSIPHSEKRFPGYSKDESGEGSYDSAAHRDRIFGKHVANYMQLLEQEDSEKYAKLFSRYIAAGINAANLEEKYRALHDAIRSNPLKAEKKPAVVYKYERDNHHICKDIKAANGR</sequence>
<accession>A0A6P6YKK4</accession>